<feature type="region of interest" description="Disordered" evidence="1">
    <location>
        <begin position="922"/>
        <end position="948"/>
    </location>
</feature>
<evidence type="ECO:0000313" key="3">
    <source>
        <dbReference type="Proteomes" id="UP000601435"/>
    </source>
</evidence>
<dbReference type="Proteomes" id="UP000601435">
    <property type="component" value="Unassembled WGS sequence"/>
</dbReference>
<comment type="caution">
    <text evidence="2">The sequence shown here is derived from an EMBL/GenBank/DDBJ whole genome shotgun (WGS) entry which is preliminary data.</text>
</comment>
<dbReference type="EMBL" id="CAJNJA010096919">
    <property type="protein sequence ID" value="CAE7942510.1"/>
    <property type="molecule type" value="Genomic_DNA"/>
</dbReference>
<dbReference type="OrthoDB" id="431450at2759"/>
<gene>
    <name evidence="2" type="ORF">SNEC2469_LOCUS34692</name>
</gene>
<protein>
    <submittedName>
        <fullName evidence="2">Uncharacterized protein</fullName>
    </submittedName>
</protein>
<evidence type="ECO:0000313" key="2">
    <source>
        <dbReference type="EMBL" id="CAE7942510.1"/>
    </source>
</evidence>
<name>A0A813CJF1_9DINO</name>
<organism evidence="2 3">
    <name type="scientific">Symbiodinium necroappetens</name>
    <dbReference type="NCBI Taxonomy" id="1628268"/>
    <lineage>
        <taxon>Eukaryota</taxon>
        <taxon>Sar</taxon>
        <taxon>Alveolata</taxon>
        <taxon>Dinophyceae</taxon>
        <taxon>Suessiales</taxon>
        <taxon>Symbiodiniaceae</taxon>
        <taxon>Symbiodinium</taxon>
    </lineage>
</organism>
<proteinExistence type="predicted"/>
<accession>A0A813CJF1</accession>
<reference evidence="2" key="1">
    <citation type="submission" date="2021-02" db="EMBL/GenBank/DDBJ databases">
        <authorList>
            <person name="Dougan E. K."/>
            <person name="Rhodes N."/>
            <person name="Thang M."/>
            <person name="Chan C."/>
        </authorList>
    </citation>
    <scope>NUCLEOTIDE SEQUENCE</scope>
</reference>
<evidence type="ECO:0000256" key="1">
    <source>
        <dbReference type="SAM" id="MobiDB-lite"/>
    </source>
</evidence>
<sequence length="948" mass="102676">MAIGDFSETSYSFSCCAAGIHCGGCRKVVEGRCTECAAGYVRQEIPILNVSMCFLCDDVPGWQDAQGLNCRDYESLGYCSSHDEAFRGLSASEACCACGGGSVHATPTRVPLMGKSLYFGQSIDAFPEPQAFSTQVGACNLAESGLQITGSGEVWGKVSSSSQLKCSVMLTQDPMRGIFSPVSLNIPVSNFSYGDQVLAFKYWGLDTIPSTGGFPVQSRQRWENFQLSCNPSCPWLELRTDGTILSKYSGFGEHADMAMPTLSRFGGMPSCSCQVSARAALLPAPTPTASTSFLTVQARMWKAGAYEFSSVQARNGVPLHPSRLQEQVEGLRWYDGEGESWKLPVLENTSSGERFVVSPSLPPELLDVQCRDGDGKAATYAWSRLTGDLTRDGFVAFNLDPRSGLVSGTPRLDLSKEGRGSLEIHCSMALGGSLYDKVLPVAQITVHVVDDMCWVPAQVSGHFRWKQFSSNSSCLAQCRERADCAAVREASSGCHAMVSDGESEAFQGSVLLRLENCSEEDTGLNLTCKGARYLQGVLEPSNDYKDQVSYSRAGLTPQLQLHLVHRSFAEIQLPKSCDASSWLLVHANVSDFQNGSMEAPEYFGAAAACIDKDVLAGAFSNGSEKFDLRLLPSELDDIFILEKPKALQPAELSLAMPTCEQPSAGFVVGSVEDSKHFSLDPCECFGEQHARTSPVTESSNAAVPRVGPFNNGSVKDQLISSGPYTCEHISHIRHFAAATLASCATACNSNSNCSFYQLGVASETCTLFRRCDYLQQIDLQLVNKLYGVAPKGDFCRIADPDQCWTKIKRRSYLSLSPSSVPRCLFQAQYDACDALQQISGEQAGQCQRCQYLESNSSYAAKGISKVPLPEDFPLGSQVSIGCNYTGRLFSRLENGLTWDGPRPSAVFTCQRQMDRGAGCVAAPREPDMPAVHPARDTKPPAPYRNHAS</sequence>
<keyword evidence="3" id="KW-1185">Reference proteome</keyword>
<dbReference type="AlphaFoldDB" id="A0A813CJF1"/>